<dbReference type="EMBL" id="UINC01007498">
    <property type="protein sequence ID" value="SVA33660.1"/>
    <property type="molecule type" value="Genomic_DNA"/>
</dbReference>
<dbReference type="AlphaFoldDB" id="A0A381UZX3"/>
<name>A0A381UZX3_9ZZZZ</name>
<sequence length="253" mass="30436">MYDKIVREKEEIEKKINKMNADHRNIVVYNVKQNEYFRIEPNGAHVVDVKLWYEIEKFDEEFKKKMKKINEDINAVKLIDSCPNFGPQSKGGQSTCILWSFFILEHILLNPKMNVKTIQEQIMKEYDDQNKLRCIISKYLSYIKEEYKEKQEQKQEQREKEWADYLAKKKAERAKRMRMKEQKRHRKYQQAMKKKKDATEKAFQAKNKVRKHQGIIQTGGNTGRLRKGYRYSGKKLKSGLPQIIKIKKKKIKR</sequence>
<feature type="region of interest" description="Disordered" evidence="1">
    <location>
        <begin position="174"/>
        <end position="228"/>
    </location>
</feature>
<proteinExistence type="predicted"/>
<evidence type="ECO:0000313" key="2">
    <source>
        <dbReference type="EMBL" id="SVA33660.1"/>
    </source>
</evidence>
<protein>
    <submittedName>
        <fullName evidence="2">Uncharacterized protein</fullName>
    </submittedName>
</protein>
<feature type="compositionally biased region" description="Basic residues" evidence="1">
    <location>
        <begin position="174"/>
        <end position="196"/>
    </location>
</feature>
<gene>
    <name evidence="2" type="ORF">METZ01_LOCUS86514</name>
</gene>
<evidence type="ECO:0000256" key="1">
    <source>
        <dbReference type="SAM" id="MobiDB-lite"/>
    </source>
</evidence>
<organism evidence="2">
    <name type="scientific">marine metagenome</name>
    <dbReference type="NCBI Taxonomy" id="408172"/>
    <lineage>
        <taxon>unclassified sequences</taxon>
        <taxon>metagenomes</taxon>
        <taxon>ecological metagenomes</taxon>
    </lineage>
</organism>
<reference evidence="2" key="1">
    <citation type="submission" date="2018-05" db="EMBL/GenBank/DDBJ databases">
        <authorList>
            <person name="Lanie J.A."/>
            <person name="Ng W.-L."/>
            <person name="Kazmierczak K.M."/>
            <person name="Andrzejewski T.M."/>
            <person name="Davidsen T.M."/>
            <person name="Wayne K.J."/>
            <person name="Tettelin H."/>
            <person name="Glass J.I."/>
            <person name="Rusch D."/>
            <person name="Podicherti R."/>
            <person name="Tsui H.-C.T."/>
            <person name="Winkler M.E."/>
        </authorList>
    </citation>
    <scope>NUCLEOTIDE SEQUENCE</scope>
</reference>
<accession>A0A381UZX3</accession>